<protein>
    <submittedName>
        <fullName evidence="3">Uncharacterized protein</fullName>
    </submittedName>
</protein>
<dbReference type="RefSeq" id="XP_056757994.1">
    <property type="nucleotide sequence ID" value="XM_056892999.1"/>
</dbReference>
<dbReference type="EMBL" id="JAQJAE010000001">
    <property type="protein sequence ID" value="KAJ5616827.1"/>
    <property type="molecule type" value="Genomic_DNA"/>
</dbReference>
<keyword evidence="4" id="KW-1185">Reference proteome</keyword>
<organism evidence="3 4">
    <name type="scientific">Penicillium hordei</name>
    <dbReference type="NCBI Taxonomy" id="40994"/>
    <lineage>
        <taxon>Eukaryota</taxon>
        <taxon>Fungi</taxon>
        <taxon>Dikarya</taxon>
        <taxon>Ascomycota</taxon>
        <taxon>Pezizomycotina</taxon>
        <taxon>Eurotiomycetes</taxon>
        <taxon>Eurotiomycetidae</taxon>
        <taxon>Eurotiales</taxon>
        <taxon>Aspergillaceae</taxon>
        <taxon>Penicillium</taxon>
    </lineage>
</organism>
<reference evidence="3" key="2">
    <citation type="submission" date="2023-01" db="EMBL/GenBank/DDBJ databases">
        <authorList>
            <person name="Petersen C."/>
        </authorList>
    </citation>
    <scope>NUCLEOTIDE SEQUENCE</scope>
    <source>
        <strain evidence="3">IBT 12815</strain>
    </source>
</reference>
<name>A0AAD6EI64_9EURO</name>
<feature type="compositionally biased region" description="Polar residues" evidence="2">
    <location>
        <begin position="283"/>
        <end position="298"/>
    </location>
</feature>
<comment type="caution">
    <text evidence="3">The sequence shown here is derived from an EMBL/GenBank/DDBJ whole genome shotgun (WGS) entry which is preliminary data.</text>
</comment>
<sequence>MVGNTTSPPTITAVENTTISYLLSRVLSGNKICKATALAACLPQWLGDIEENNPIPPDIPELLAHLLLPFGTSSTLEQIEKLPLPDSFTGSQKWMTKLHVLMDNKAHEKLLQKLESMGDQEVSFEDLCEQENAQEDRMDDYLITDPKGTLQFDHDMRDVMTRGDKDTMKKHPDVFYVTGYVAWTVRSPYWNVALATDEQGNRLLSDDVLDKVLPKWRQILTGETIPTPKYGVVDSFRSWLASEEKKASYLGKPWPNTPIKNVSSASEPKFVSPRTPEPYSRLRGTNASGLSPLESTPDVTDGEQTEMLREILAEIKELKNMISQITDRNEALEFTEHQMYGSWHQGYPPIPQAMQPNYPVPQEGPFVDAQYYDPVLEQDWQHWNSQYYDQDPTTMLGPGPGSAPHI</sequence>
<keyword evidence="1" id="KW-0175">Coiled coil</keyword>
<evidence type="ECO:0000313" key="4">
    <source>
        <dbReference type="Proteomes" id="UP001213799"/>
    </source>
</evidence>
<dbReference type="GeneID" id="81583241"/>
<reference evidence="3" key="1">
    <citation type="journal article" date="2023" name="IMA Fungus">
        <title>Comparative genomic study of the Penicillium genus elucidates a diverse pangenome and 15 lateral gene transfer events.</title>
        <authorList>
            <person name="Petersen C."/>
            <person name="Sorensen T."/>
            <person name="Nielsen M.R."/>
            <person name="Sondergaard T.E."/>
            <person name="Sorensen J.L."/>
            <person name="Fitzpatrick D.A."/>
            <person name="Frisvad J.C."/>
            <person name="Nielsen K.L."/>
        </authorList>
    </citation>
    <scope>NUCLEOTIDE SEQUENCE</scope>
    <source>
        <strain evidence="3">IBT 12815</strain>
    </source>
</reference>
<dbReference type="Proteomes" id="UP001213799">
    <property type="component" value="Unassembled WGS sequence"/>
</dbReference>
<dbReference type="AlphaFoldDB" id="A0AAD6EI64"/>
<feature type="coiled-coil region" evidence="1">
    <location>
        <begin position="308"/>
        <end position="335"/>
    </location>
</feature>
<evidence type="ECO:0000313" key="3">
    <source>
        <dbReference type="EMBL" id="KAJ5616827.1"/>
    </source>
</evidence>
<evidence type="ECO:0000256" key="1">
    <source>
        <dbReference type="SAM" id="Coils"/>
    </source>
</evidence>
<evidence type="ECO:0000256" key="2">
    <source>
        <dbReference type="SAM" id="MobiDB-lite"/>
    </source>
</evidence>
<gene>
    <name evidence="3" type="ORF">N7537_001941</name>
</gene>
<accession>A0AAD6EI64</accession>
<feature type="region of interest" description="Disordered" evidence="2">
    <location>
        <begin position="251"/>
        <end position="302"/>
    </location>
</feature>
<proteinExistence type="predicted"/>